<feature type="region of interest" description="Disordered" evidence="5">
    <location>
        <begin position="25"/>
        <end position="49"/>
    </location>
</feature>
<dbReference type="PROSITE" id="PS00383">
    <property type="entry name" value="TYR_PHOSPHATASE_1"/>
    <property type="match status" value="1"/>
</dbReference>
<dbReference type="EMBL" id="JACAZE010000011">
    <property type="protein sequence ID" value="KAF7304572.1"/>
    <property type="molecule type" value="Genomic_DNA"/>
</dbReference>
<dbReference type="Proteomes" id="UP000613580">
    <property type="component" value="Unassembled WGS sequence"/>
</dbReference>
<dbReference type="PANTHER" id="PTHR10159:SF519">
    <property type="entry name" value="DUAL SPECIFICITY PROTEIN PHOSPHATASE MPK3"/>
    <property type="match status" value="1"/>
</dbReference>
<comment type="caution">
    <text evidence="8">The sequence shown here is derived from an EMBL/GenBank/DDBJ whole genome shotgun (WGS) entry which is preliminary data.</text>
</comment>
<dbReference type="GO" id="GO:0005737">
    <property type="term" value="C:cytoplasm"/>
    <property type="evidence" value="ECO:0007669"/>
    <property type="project" value="TreeGrafter"/>
</dbReference>
<accession>A0A8H6SUF9</accession>
<dbReference type="Pfam" id="PF00782">
    <property type="entry name" value="DSPc"/>
    <property type="match status" value="1"/>
</dbReference>
<proteinExistence type="inferred from homology"/>
<dbReference type="InterPro" id="IPR016130">
    <property type="entry name" value="Tyr_Pase_AS"/>
</dbReference>
<dbReference type="Gene3D" id="3.90.190.10">
    <property type="entry name" value="Protein tyrosine phosphatase superfamily"/>
    <property type="match status" value="1"/>
</dbReference>
<evidence type="ECO:0000259" key="7">
    <source>
        <dbReference type="PROSITE" id="PS50056"/>
    </source>
</evidence>
<dbReference type="CDD" id="cd14498">
    <property type="entry name" value="DSP"/>
    <property type="match status" value="1"/>
</dbReference>
<dbReference type="InterPro" id="IPR029021">
    <property type="entry name" value="Prot-tyrosine_phosphatase-like"/>
</dbReference>
<dbReference type="OrthoDB" id="273181at2759"/>
<dbReference type="InterPro" id="IPR000340">
    <property type="entry name" value="Dual-sp_phosphatase_cat-dom"/>
</dbReference>
<dbReference type="AlphaFoldDB" id="A0A8H6SUF9"/>
<feature type="domain" description="Tyrosine-protein phosphatase" evidence="6">
    <location>
        <begin position="46"/>
        <end position="195"/>
    </location>
</feature>
<comment type="similarity">
    <text evidence="1">Belongs to the protein-tyrosine phosphatase family. Non-receptor class dual specificity subfamily.</text>
</comment>
<dbReference type="InterPro" id="IPR000387">
    <property type="entry name" value="Tyr_Pase_dom"/>
</dbReference>
<dbReference type="PROSITE" id="PS50056">
    <property type="entry name" value="TYR_PHOSPHATASE_2"/>
    <property type="match status" value="1"/>
</dbReference>
<evidence type="ECO:0000313" key="8">
    <source>
        <dbReference type="EMBL" id="KAF7304572.1"/>
    </source>
</evidence>
<protein>
    <recommendedName>
        <fullName evidence="2">protein-tyrosine-phosphatase</fullName>
        <ecNumber evidence="2">3.1.3.48</ecNumber>
    </recommendedName>
</protein>
<organism evidence="8 9">
    <name type="scientific">Mycena chlorophos</name>
    <name type="common">Agaric fungus</name>
    <name type="synonym">Agaricus chlorophos</name>
    <dbReference type="NCBI Taxonomy" id="658473"/>
    <lineage>
        <taxon>Eukaryota</taxon>
        <taxon>Fungi</taxon>
        <taxon>Dikarya</taxon>
        <taxon>Basidiomycota</taxon>
        <taxon>Agaricomycotina</taxon>
        <taxon>Agaricomycetes</taxon>
        <taxon>Agaricomycetidae</taxon>
        <taxon>Agaricales</taxon>
        <taxon>Marasmiineae</taxon>
        <taxon>Mycenaceae</taxon>
        <taxon>Mycena</taxon>
    </lineage>
</organism>
<evidence type="ECO:0000256" key="5">
    <source>
        <dbReference type="SAM" id="MobiDB-lite"/>
    </source>
</evidence>
<evidence type="ECO:0000256" key="3">
    <source>
        <dbReference type="ARBA" id="ARBA00022801"/>
    </source>
</evidence>
<dbReference type="PROSITE" id="PS50054">
    <property type="entry name" value="TYR_PHOSPHATASE_DUAL"/>
    <property type="match status" value="1"/>
</dbReference>
<dbReference type="GO" id="GO:0043409">
    <property type="term" value="P:negative regulation of MAPK cascade"/>
    <property type="evidence" value="ECO:0007669"/>
    <property type="project" value="TreeGrafter"/>
</dbReference>
<evidence type="ECO:0000259" key="6">
    <source>
        <dbReference type="PROSITE" id="PS50054"/>
    </source>
</evidence>
<evidence type="ECO:0000256" key="1">
    <source>
        <dbReference type="ARBA" id="ARBA00008601"/>
    </source>
</evidence>
<name>A0A8H6SUF9_MYCCL</name>
<evidence type="ECO:0000256" key="2">
    <source>
        <dbReference type="ARBA" id="ARBA00013064"/>
    </source>
</evidence>
<gene>
    <name evidence="8" type="ORF">HMN09_00859900</name>
</gene>
<keyword evidence="9" id="KW-1185">Reference proteome</keyword>
<dbReference type="GO" id="GO:0004725">
    <property type="term" value="F:protein tyrosine phosphatase activity"/>
    <property type="evidence" value="ECO:0007669"/>
    <property type="project" value="UniProtKB-EC"/>
</dbReference>
<feature type="domain" description="Tyrosine specific protein phosphatases" evidence="7">
    <location>
        <begin position="115"/>
        <end position="173"/>
    </location>
</feature>
<sequence>MIRFDQMPREEMQAMCTPMHEILPRTALPAPPAGPHPSSTSPYAPYPSPPGQQPLSGALYLGSLSAMNDHALLRQHGIRHFVQVIEAAWAPPIGSGEGMSAYPIDIRDRESVDLRPYLEGACQYIERALRRGEGVLVHCQQGISRSSAIVIAYLIRNHGLGYDAALQFVRRRRACAKPNPGFARALMEWEAAWRNVASGQRPGMSRRFTS</sequence>
<reference evidence="8" key="1">
    <citation type="submission" date="2020-05" db="EMBL/GenBank/DDBJ databases">
        <title>Mycena genomes resolve the evolution of fungal bioluminescence.</title>
        <authorList>
            <person name="Tsai I.J."/>
        </authorList>
    </citation>
    <scope>NUCLEOTIDE SEQUENCE</scope>
    <source>
        <strain evidence="8">110903Hualien_Pintung</strain>
    </source>
</reference>
<dbReference type="InterPro" id="IPR020422">
    <property type="entry name" value="TYR_PHOSPHATASE_DUAL_dom"/>
</dbReference>
<dbReference type="PANTHER" id="PTHR10159">
    <property type="entry name" value="DUAL SPECIFICITY PROTEIN PHOSPHATASE"/>
    <property type="match status" value="1"/>
</dbReference>
<dbReference type="SUPFAM" id="SSF52799">
    <property type="entry name" value="(Phosphotyrosine protein) phosphatases II"/>
    <property type="match status" value="1"/>
</dbReference>
<evidence type="ECO:0000313" key="9">
    <source>
        <dbReference type="Proteomes" id="UP000613580"/>
    </source>
</evidence>
<keyword evidence="3" id="KW-0378">Hydrolase</keyword>
<dbReference type="EC" id="3.1.3.48" evidence="2"/>
<keyword evidence="4" id="KW-0904">Protein phosphatase</keyword>
<dbReference type="SMART" id="SM00195">
    <property type="entry name" value="DSPc"/>
    <property type="match status" value="1"/>
</dbReference>
<evidence type="ECO:0000256" key="4">
    <source>
        <dbReference type="ARBA" id="ARBA00022912"/>
    </source>
</evidence>